<feature type="binding site" evidence="9">
    <location>
        <position position="321"/>
    </location>
    <ligand>
        <name>ADP</name>
        <dbReference type="ChEBI" id="CHEBI:456216"/>
    </ligand>
</feature>
<feature type="binding site" evidence="9">
    <location>
        <position position="85"/>
    </location>
    <ligand>
        <name>glycerol</name>
        <dbReference type="ChEBI" id="CHEBI:17754"/>
    </ligand>
</feature>
<dbReference type="OrthoDB" id="9805576at2"/>
<evidence type="ECO:0000256" key="3">
    <source>
        <dbReference type="ARBA" id="ARBA00022679"/>
    </source>
</evidence>
<feature type="binding site" evidence="9">
    <location>
        <position position="15"/>
    </location>
    <ligand>
        <name>ATP</name>
        <dbReference type="ChEBI" id="CHEBI:30616"/>
    </ligand>
</feature>
<feature type="domain" description="Carbohydrate kinase FGGY C-terminal" evidence="12">
    <location>
        <begin position="270"/>
        <end position="465"/>
    </location>
</feature>
<evidence type="ECO:0000313" key="13">
    <source>
        <dbReference type="EMBL" id="GAP36504.1"/>
    </source>
</evidence>
<feature type="binding site" evidence="9">
    <location>
        <position position="136"/>
    </location>
    <ligand>
        <name>glycerol</name>
        <dbReference type="ChEBI" id="CHEBI:17754"/>
    </ligand>
</feature>
<evidence type="ECO:0000256" key="5">
    <source>
        <dbReference type="ARBA" id="ARBA00022777"/>
    </source>
</evidence>
<comment type="activity regulation">
    <text evidence="9">Inhibited by fructose 1,6-bisphosphate (FBP).</text>
</comment>
<gene>
    <name evidence="9" type="primary">glpK</name>
    <name evidence="13" type="ORF">ISF6_2344</name>
</gene>
<feature type="binding site" evidence="9">
    <location>
        <position position="430"/>
    </location>
    <ligand>
        <name>ADP</name>
        <dbReference type="ChEBI" id="CHEBI:456216"/>
    </ligand>
</feature>
<comment type="catalytic activity">
    <reaction evidence="8 9">
        <text>glycerol + ATP = sn-glycerol 3-phosphate + ADP + H(+)</text>
        <dbReference type="Rhea" id="RHEA:21644"/>
        <dbReference type="ChEBI" id="CHEBI:15378"/>
        <dbReference type="ChEBI" id="CHEBI:17754"/>
        <dbReference type="ChEBI" id="CHEBI:30616"/>
        <dbReference type="ChEBI" id="CHEBI:57597"/>
        <dbReference type="ChEBI" id="CHEBI:456216"/>
        <dbReference type="EC" id="2.7.1.30"/>
    </reaction>
</comment>
<feature type="binding site" evidence="9">
    <location>
        <position position="18"/>
    </location>
    <ligand>
        <name>ADP</name>
        <dbReference type="ChEBI" id="CHEBI:456216"/>
    </ligand>
</feature>
<keyword evidence="7 9" id="KW-0067">ATP-binding</keyword>
<dbReference type="PROSITE" id="PS00445">
    <property type="entry name" value="FGGY_KINASES_2"/>
    <property type="match status" value="1"/>
</dbReference>
<dbReference type="PANTHER" id="PTHR10196:SF69">
    <property type="entry name" value="GLYCEROL KINASE"/>
    <property type="match status" value="1"/>
</dbReference>
<keyword evidence="14" id="KW-1185">Reference proteome</keyword>
<feature type="binding site" evidence="9">
    <location>
        <position position="14"/>
    </location>
    <ligand>
        <name>ATP</name>
        <dbReference type="ChEBI" id="CHEBI:30616"/>
    </ligand>
</feature>
<dbReference type="RefSeq" id="WP_054020493.1">
    <property type="nucleotide sequence ID" value="NZ_BBYR01000036.1"/>
</dbReference>
<feature type="binding site" evidence="9">
    <location>
        <position position="321"/>
    </location>
    <ligand>
        <name>ATP</name>
        <dbReference type="ChEBI" id="CHEBI:30616"/>
    </ligand>
</feature>
<evidence type="ECO:0000313" key="14">
    <source>
        <dbReference type="Proteomes" id="UP000037660"/>
    </source>
</evidence>
<feature type="binding site" evidence="9">
    <location>
        <position position="275"/>
    </location>
    <ligand>
        <name>ATP</name>
        <dbReference type="ChEBI" id="CHEBI:30616"/>
    </ligand>
</feature>
<dbReference type="UniPathway" id="UPA00618">
    <property type="reaction ID" value="UER00672"/>
</dbReference>
<keyword evidence="5 9" id="KW-0418">Kinase</keyword>
<comment type="similarity">
    <text evidence="2 9 10">Belongs to the FGGY kinase family.</text>
</comment>
<dbReference type="GO" id="GO:0005829">
    <property type="term" value="C:cytosol"/>
    <property type="evidence" value="ECO:0007669"/>
    <property type="project" value="TreeGrafter"/>
</dbReference>
<keyword evidence="6 9" id="KW-0319">Glycerol metabolism</keyword>
<dbReference type="GO" id="GO:0004370">
    <property type="term" value="F:glycerol kinase activity"/>
    <property type="evidence" value="ECO:0007669"/>
    <property type="project" value="UniProtKB-UniRule"/>
</dbReference>
<feature type="binding site" evidence="9">
    <location>
        <position position="14"/>
    </location>
    <ligand>
        <name>ADP</name>
        <dbReference type="ChEBI" id="CHEBI:456216"/>
    </ligand>
</feature>
<feature type="binding site" evidence="9">
    <location>
        <position position="14"/>
    </location>
    <ligand>
        <name>sn-glycerol 3-phosphate</name>
        <dbReference type="ChEBI" id="CHEBI:57597"/>
    </ligand>
</feature>
<dbReference type="NCBIfam" id="TIGR01311">
    <property type="entry name" value="glycerol_kin"/>
    <property type="match status" value="1"/>
</dbReference>
<keyword evidence="3 9" id="KW-0808">Transferase</keyword>
<dbReference type="InterPro" id="IPR000577">
    <property type="entry name" value="Carb_kinase_FGGY"/>
</dbReference>
<evidence type="ECO:0000256" key="1">
    <source>
        <dbReference type="ARBA" id="ARBA00005190"/>
    </source>
</evidence>
<evidence type="ECO:0000256" key="6">
    <source>
        <dbReference type="ARBA" id="ARBA00022798"/>
    </source>
</evidence>
<evidence type="ECO:0000256" key="4">
    <source>
        <dbReference type="ARBA" id="ARBA00022741"/>
    </source>
</evidence>
<comment type="function">
    <text evidence="9">Key enzyme in the regulation of glycerol uptake and metabolism. Catalyzes the phosphorylation of glycerol to yield sn-glycerol 3-phosphate.</text>
</comment>
<dbReference type="PIRSF" id="PIRSF000538">
    <property type="entry name" value="GlpK"/>
    <property type="match status" value="1"/>
</dbReference>
<dbReference type="EMBL" id="BBYR01000036">
    <property type="protein sequence ID" value="GAP36504.1"/>
    <property type="molecule type" value="Genomic_DNA"/>
</dbReference>
<comment type="caution">
    <text evidence="13">The sequence shown here is derived from an EMBL/GenBank/DDBJ whole genome shotgun (WGS) entry which is preliminary data.</text>
</comment>
<feature type="binding site" evidence="9">
    <location>
        <position position="254"/>
    </location>
    <ligand>
        <name>glycerol</name>
        <dbReference type="ChEBI" id="CHEBI:17754"/>
    </ligand>
</feature>
<feature type="binding site" evidence="9">
    <location>
        <position position="275"/>
    </location>
    <ligand>
        <name>ADP</name>
        <dbReference type="ChEBI" id="CHEBI:456216"/>
    </ligand>
</feature>
<dbReference type="EC" id="2.7.1.30" evidence="9"/>
<evidence type="ECO:0000256" key="9">
    <source>
        <dbReference type="HAMAP-Rule" id="MF_00186"/>
    </source>
</evidence>
<dbReference type="InterPro" id="IPR043129">
    <property type="entry name" value="ATPase_NBD"/>
</dbReference>
<dbReference type="InterPro" id="IPR018483">
    <property type="entry name" value="Carb_kinase_FGGY_CS"/>
</dbReference>
<feature type="binding site" evidence="9">
    <location>
        <position position="426"/>
    </location>
    <ligand>
        <name>ATP</name>
        <dbReference type="ChEBI" id="CHEBI:30616"/>
    </ligand>
</feature>
<feature type="binding site" evidence="9">
    <location>
        <position position="253"/>
    </location>
    <ligand>
        <name>sn-glycerol 3-phosphate</name>
        <dbReference type="ChEBI" id="CHEBI:57597"/>
    </ligand>
</feature>
<dbReference type="HAMAP" id="MF_00186">
    <property type="entry name" value="Glycerol_kin"/>
    <property type="match status" value="1"/>
</dbReference>
<dbReference type="GO" id="GO:0019563">
    <property type="term" value="P:glycerol catabolic process"/>
    <property type="evidence" value="ECO:0007669"/>
    <property type="project" value="UniProtKB-UniRule"/>
</dbReference>
<dbReference type="PANTHER" id="PTHR10196">
    <property type="entry name" value="SUGAR KINASE"/>
    <property type="match status" value="1"/>
</dbReference>
<dbReference type="FunFam" id="3.30.420.40:FF:000007">
    <property type="entry name" value="Glycerol kinase"/>
    <property type="match status" value="1"/>
</dbReference>
<feature type="binding site" evidence="9">
    <location>
        <position position="426"/>
    </location>
    <ligand>
        <name>ADP</name>
        <dbReference type="ChEBI" id="CHEBI:456216"/>
    </ligand>
</feature>
<name>A0A0K8P1T8_PISS1</name>
<evidence type="ECO:0000259" key="11">
    <source>
        <dbReference type="Pfam" id="PF00370"/>
    </source>
</evidence>
<dbReference type="Proteomes" id="UP000037660">
    <property type="component" value="Unassembled WGS sequence"/>
</dbReference>
<evidence type="ECO:0000256" key="8">
    <source>
        <dbReference type="ARBA" id="ARBA00052101"/>
    </source>
</evidence>
<evidence type="ECO:0000259" key="12">
    <source>
        <dbReference type="Pfam" id="PF02782"/>
    </source>
</evidence>
<feature type="binding site" evidence="9">
    <location>
        <position position="325"/>
    </location>
    <ligand>
        <name>ATP</name>
        <dbReference type="ChEBI" id="CHEBI:30616"/>
    </ligand>
</feature>
<dbReference type="GO" id="GO:0006072">
    <property type="term" value="P:glycerol-3-phosphate metabolic process"/>
    <property type="evidence" value="ECO:0007669"/>
    <property type="project" value="InterPro"/>
</dbReference>
<organism evidence="13 14">
    <name type="scientific">Piscinibacter sakaiensis</name>
    <name type="common">Ideonella sakaiensis</name>
    <dbReference type="NCBI Taxonomy" id="1547922"/>
    <lineage>
        <taxon>Bacteria</taxon>
        <taxon>Pseudomonadati</taxon>
        <taxon>Pseudomonadota</taxon>
        <taxon>Betaproteobacteria</taxon>
        <taxon>Burkholderiales</taxon>
        <taxon>Sphaerotilaceae</taxon>
        <taxon>Piscinibacter</taxon>
    </lineage>
</organism>
<dbReference type="CDD" id="cd07786">
    <property type="entry name" value="FGGY_EcGK_like"/>
    <property type="match status" value="1"/>
</dbReference>
<feature type="domain" description="Carbohydrate kinase FGGY N-terminal" evidence="11">
    <location>
        <begin position="8"/>
        <end position="260"/>
    </location>
</feature>
<feature type="binding site" evidence="9">
    <location>
        <position position="16"/>
    </location>
    <ligand>
        <name>ATP</name>
        <dbReference type="ChEBI" id="CHEBI:30616"/>
    </ligand>
</feature>
<feature type="binding site" evidence="9">
    <location>
        <position position="253"/>
    </location>
    <ligand>
        <name>glycerol</name>
        <dbReference type="ChEBI" id="CHEBI:17754"/>
    </ligand>
</feature>
<dbReference type="InterPro" id="IPR005999">
    <property type="entry name" value="Glycerol_kin"/>
</dbReference>
<dbReference type="PROSITE" id="PS00933">
    <property type="entry name" value="FGGY_KINASES_1"/>
    <property type="match status" value="1"/>
</dbReference>
<dbReference type="Gene3D" id="3.30.420.40">
    <property type="match status" value="2"/>
</dbReference>
<feature type="binding site" evidence="9">
    <location>
        <position position="84"/>
    </location>
    <ligand>
        <name>glycerol</name>
        <dbReference type="ChEBI" id="CHEBI:17754"/>
    </ligand>
</feature>
<comment type="pathway">
    <text evidence="1 9">Polyol metabolism; glycerol degradation via glycerol kinase pathway; sn-glycerol 3-phosphate from glycerol: step 1/1.</text>
</comment>
<proteinExistence type="inferred from homology"/>
<dbReference type="GO" id="GO:0005524">
    <property type="term" value="F:ATP binding"/>
    <property type="evidence" value="ECO:0007669"/>
    <property type="project" value="UniProtKB-UniRule"/>
</dbReference>
<reference evidence="14" key="1">
    <citation type="submission" date="2015-07" db="EMBL/GenBank/DDBJ databases">
        <title>Discovery of a poly(ethylene terephthalate assimilation.</title>
        <authorList>
            <person name="Yoshida S."/>
            <person name="Hiraga K."/>
            <person name="Takehana T."/>
            <person name="Taniguchi I."/>
            <person name="Yamaji H."/>
            <person name="Maeda Y."/>
            <person name="Toyohara K."/>
            <person name="Miyamoto K."/>
            <person name="Kimura Y."/>
            <person name="Oda K."/>
        </authorList>
    </citation>
    <scope>NUCLEOTIDE SEQUENCE [LARGE SCALE GENOMIC DNA]</scope>
    <source>
        <strain evidence="14">NBRC 110686 / TISTR 2288 / 201-F6</strain>
    </source>
</reference>
<dbReference type="STRING" id="1547922.ISF6_2344"/>
<dbReference type="Pfam" id="PF02782">
    <property type="entry name" value="FGGY_C"/>
    <property type="match status" value="1"/>
</dbReference>
<accession>A0A0K8P1T8</accession>
<dbReference type="AlphaFoldDB" id="A0A0K8P1T8"/>
<dbReference type="NCBIfam" id="NF000756">
    <property type="entry name" value="PRK00047.1"/>
    <property type="match status" value="1"/>
</dbReference>
<evidence type="ECO:0000256" key="7">
    <source>
        <dbReference type="ARBA" id="ARBA00022840"/>
    </source>
</evidence>
<feature type="binding site" evidence="9">
    <location>
        <position position="84"/>
    </location>
    <ligand>
        <name>sn-glycerol 3-phosphate</name>
        <dbReference type="ChEBI" id="CHEBI:57597"/>
    </ligand>
</feature>
<dbReference type="InterPro" id="IPR018484">
    <property type="entry name" value="FGGY_N"/>
</dbReference>
<dbReference type="Pfam" id="PF00370">
    <property type="entry name" value="FGGY_N"/>
    <property type="match status" value="1"/>
</dbReference>
<feature type="binding site" evidence="9">
    <location>
        <position position="136"/>
    </location>
    <ligand>
        <name>sn-glycerol 3-phosphate</name>
        <dbReference type="ChEBI" id="CHEBI:57597"/>
    </ligand>
</feature>
<reference evidence="13 14" key="2">
    <citation type="journal article" date="2016" name="Science">
        <title>A bacterium that degrades and assimilates poly(ethylene terephthalate).</title>
        <authorList>
            <person name="Yoshida S."/>
            <person name="Hiraga K."/>
            <person name="Takehana T."/>
            <person name="Taniguchi I."/>
            <person name="Yamaji H."/>
            <person name="Maeda Y."/>
            <person name="Toyohara K."/>
            <person name="Miyamoto K."/>
            <person name="Kimura Y."/>
            <person name="Oda K."/>
        </authorList>
    </citation>
    <scope>NUCLEOTIDE SEQUENCE [LARGE SCALE GENOMIC DNA]</scope>
    <source>
        <strain evidence="14">NBRC 110686 / TISTR 2288 / 201-F6</strain>
    </source>
</reference>
<keyword evidence="4 9" id="KW-0547">Nucleotide-binding</keyword>
<feature type="binding site" evidence="9">
    <location>
        <position position="85"/>
    </location>
    <ligand>
        <name>sn-glycerol 3-phosphate</name>
        <dbReference type="ChEBI" id="CHEBI:57597"/>
    </ligand>
</feature>
<sequence>MARATHLLALDQGTSSSRSIVFDREGRVVASAQRELTQHYPRPGWVEHDPMEIWATQRDTAREALARAGLAAADVAAIGITNQRETTLLWDRRSGEPVHPAIVWQDRRTEPICAALRDGGHAEAIRARTGLVVDPYFSGTKLQWLLDHVPGARARAEAGDLAFGTVDSWLLWRLTGGDDPATRAQAAHATDVSNASRTMLFDVHRNDWDEDLLALLRVPRAVLPAVHPSSGVVGHSAAAVLGAAVPVGGIAGDQQAALFGQACFRAGLAKNTYGTGCFLLMHTGDQFRPSANGLVSTAAAQLDAGPAGRAYALEGSVFIAGAVVQWLRDGLQAIRASADVQPLAESVQDAGGVMLVPAFTGLGAPYWQPEARGAIVGLTRGTTMAHIARAALESIAFQSAALLQAMGRDAEAAGAAPVSELRVDGGASVNDLLMQIQADLLGVPVVRPQVVETTALGAASLAGLAVGLTAGLDELAAQWRIDRRFEPRWPRERAAEAMARWEHAVRQTVAR</sequence>
<dbReference type="InterPro" id="IPR018485">
    <property type="entry name" value="FGGY_C"/>
</dbReference>
<dbReference type="SUPFAM" id="SSF53067">
    <property type="entry name" value="Actin-like ATPase domain"/>
    <property type="match status" value="2"/>
</dbReference>
<protein>
    <recommendedName>
        <fullName evidence="9">Glycerol kinase</fullName>
        <ecNumber evidence="9">2.7.1.30</ecNumber>
    </recommendedName>
    <alternativeName>
        <fullName evidence="9">ATP:glycerol 3-phosphotransferase</fullName>
    </alternativeName>
    <alternativeName>
        <fullName evidence="9">Glycerokinase</fullName>
        <shortName evidence="9">GK</shortName>
    </alternativeName>
</protein>
<evidence type="ECO:0000256" key="10">
    <source>
        <dbReference type="RuleBase" id="RU003733"/>
    </source>
</evidence>
<dbReference type="FunFam" id="3.30.420.40:FF:000008">
    <property type="entry name" value="Glycerol kinase"/>
    <property type="match status" value="1"/>
</dbReference>
<evidence type="ECO:0000256" key="2">
    <source>
        <dbReference type="ARBA" id="ARBA00009156"/>
    </source>
</evidence>